<reference evidence="4 5" key="1">
    <citation type="submission" date="2019-06" db="EMBL/GenBank/DDBJ databases">
        <title>Whole genome shotgun sequence of Streptomyces cacaoi subsp. cacaoi NBRC 12748.</title>
        <authorList>
            <person name="Hosoyama A."/>
            <person name="Uohara A."/>
            <person name="Ohji S."/>
            <person name="Ichikawa N."/>
        </authorList>
    </citation>
    <scope>NUCLEOTIDE SEQUENCE [LARGE SCALE GENOMIC DNA]</scope>
    <source>
        <strain evidence="4 5">NBRC 12748</strain>
    </source>
</reference>
<dbReference type="Gene3D" id="3.50.50.60">
    <property type="entry name" value="FAD/NAD(P)-binding domain"/>
    <property type="match status" value="1"/>
</dbReference>
<dbReference type="InterPro" id="IPR003953">
    <property type="entry name" value="FAD-dep_OxRdtase_2_FAD-bd"/>
</dbReference>
<dbReference type="PANTHER" id="PTHR43106:SF1">
    <property type="entry name" value="DEHYDROGENASE-RELATED"/>
    <property type="match status" value="1"/>
</dbReference>
<evidence type="ECO:0000256" key="2">
    <source>
        <dbReference type="ARBA" id="ARBA00023002"/>
    </source>
</evidence>
<dbReference type="PRINTS" id="PR00411">
    <property type="entry name" value="PNDRDTASEI"/>
</dbReference>
<dbReference type="AlphaFoldDB" id="A0A4Y3QXV6"/>
<gene>
    <name evidence="4" type="ORF">SCA03_18290</name>
</gene>
<dbReference type="SUPFAM" id="SSF51905">
    <property type="entry name" value="FAD/NAD(P)-binding domain"/>
    <property type="match status" value="1"/>
</dbReference>
<evidence type="ECO:0000313" key="4">
    <source>
        <dbReference type="EMBL" id="GEB49278.1"/>
    </source>
</evidence>
<dbReference type="InterPro" id="IPR036188">
    <property type="entry name" value="FAD/NAD-bd_sf"/>
</dbReference>
<dbReference type="GO" id="GO:0016491">
    <property type="term" value="F:oxidoreductase activity"/>
    <property type="evidence" value="ECO:0007669"/>
    <property type="project" value="UniProtKB-KW"/>
</dbReference>
<keyword evidence="5" id="KW-1185">Reference proteome</keyword>
<evidence type="ECO:0000256" key="1">
    <source>
        <dbReference type="ARBA" id="ARBA00022630"/>
    </source>
</evidence>
<comment type="caution">
    <text evidence="4">The sequence shown here is derived from an EMBL/GenBank/DDBJ whole genome shotgun (WGS) entry which is preliminary data.</text>
</comment>
<dbReference type="RefSeq" id="WP_086817772.1">
    <property type="nucleotide sequence ID" value="NZ_BJMM01000006.1"/>
</dbReference>
<dbReference type="OrthoDB" id="9772594at2"/>
<proteinExistence type="predicted"/>
<dbReference type="EMBL" id="BJMM01000006">
    <property type="protein sequence ID" value="GEB49278.1"/>
    <property type="molecule type" value="Genomic_DNA"/>
</dbReference>
<keyword evidence="1" id="KW-0285">Flavoprotein</keyword>
<protein>
    <submittedName>
        <fullName evidence="4">FAD-dependent oxidoreductase</fullName>
    </submittedName>
</protein>
<dbReference type="Pfam" id="PF00890">
    <property type="entry name" value="FAD_binding_2"/>
    <property type="match status" value="1"/>
</dbReference>
<evidence type="ECO:0000313" key="5">
    <source>
        <dbReference type="Proteomes" id="UP000319210"/>
    </source>
</evidence>
<dbReference type="PANTHER" id="PTHR43106">
    <property type="entry name" value="DEHYDROGENASE-RELATED"/>
    <property type="match status" value="1"/>
</dbReference>
<organism evidence="4 5">
    <name type="scientific">Streptomyces cacaoi</name>
    <dbReference type="NCBI Taxonomy" id="1898"/>
    <lineage>
        <taxon>Bacteria</taxon>
        <taxon>Bacillati</taxon>
        <taxon>Actinomycetota</taxon>
        <taxon>Actinomycetes</taxon>
        <taxon>Kitasatosporales</taxon>
        <taxon>Streptomycetaceae</taxon>
        <taxon>Streptomyces</taxon>
    </lineage>
</organism>
<sequence>MPDEDTQHTDVLVIGGGPAGLFAALTVARAGGRATVLEAGGDMDQSLCPRVRARLSGRTVRDAEKFRLQCPRCDCLTGLGGAAFHFDTDLGYINALTRSKIESAEDGTSRTYSGLERTLGSFGRARDLVAEVYETLFGLGLPRAAHPSAPARADDDIQGTGGAFQHIDTAPSQSVTVDVALGVIAEIRAELERAGSRLLLRHTATGVRPLPGNGFAVHARSPRGPVHFEAAAVVVATGKLGLPWVRELVETQRIRCRPARRVDVGVRLETDRADLAPLLDGCHNPKLSFLNDRGESVRTFCVCEGGRVMQYAFLDAVALDGQHCLNQPTSRSNMGVLTTVGLPEGADGTAYARDFAGRVARLGGGRPVVCTVDELATGKTGDEPPSTSLIDYAHAPLRQCLPEPIVRDVLEMADRLNSLHPGLIPGSAAVAAPVVERLFPDLELSHDMESSLPGLYFVGDSSSKIIGITYGAATGMAAARSITGASAPAGRGGRP</sequence>
<name>A0A4Y3QXV6_STRCI</name>
<evidence type="ECO:0000259" key="3">
    <source>
        <dbReference type="Pfam" id="PF00890"/>
    </source>
</evidence>
<keyword evidence="2" id="KW-0560">Oxidoreductase</keyword>
<dbReference type="Proteomes" id="UP000319210">
    <property type="component" value="Unassembled WGS sequence"/>
</dbReference>
<accession>A0A4Y3QXV6</accession>
<feature type="domain" description="FAD-dependent oxidoreductase 2 FAD-binding" evidence="3">
    <location>
        <begin position="10"/>
        <end position="41"/>
    </location>
</feature>